<comment type="caution">
    <text evidence="1">The sequence shown here is derived from an EMBL/GenBank/DDBJ whole genome shotgun (WGS) entry which is preliminary data.</text>
</comment>
<dbReference type="Proteomes" id="UP000230790">
    <property type="component" value="Unassembled WGS sequence"/>
</dbReference>
<evidence type="ECO:0000313" key="1">
    <source>
        <dbReference type="EMBL" id="PJF45611.1"/>
    </source>
</evidence>
<gene>
    <name evidence="1" type="ORF">CUN48_18010</name>
</gene>
<organism evidence="1 2">
    <name type="scientific">Candidatus Thermofonsia Clade 3 bacterium</name>
    <dbReference type="NCBI Taxonomy" id="2364212"/>
    <lineage>
        <taxon>Bacteria</taxon>
        <taxon>Bacillati</taxon>
        <taxon>Chloroflexota</taxon>
        <taxon>Candidatus Thermofontia</taxon>
        <taxon>Candidatus Thermofonsia Clade 3</taxon>
    </lineage>
</organism>
<feature type="non-terminal residue" evidence="1">
    <location>
        <position position="59"/>
    </location>
</feature>
<dbReference type="Gene3D" id="2.30.310.10">
    <property type="entry name" value="ibrinogen binding protein from staphylococcus aureus domain"/>
    <property type="match status" value="1"/>
</dbReference>
<evidence type="ECO:0000313" key="2">
    <source>
        <dbReference type="Proteomes" id="UP000230790"/>
    </source>
</evidence>
<dbReference type="EMBL" id="PGTN01000921">
    <property type="protein sequence ID" value="PJF45611.1"/>
    <property type="molecule type" value="Genomic_DNA"/>
</dbReference>
<name>A0A2M8Q730_9CHLR</name>
<proteinExistence type="predicted"/>
<sequence length="59" mass="6382">MTLACITAELKQTLCPGRIQQVTPVDEHALGFEVYAGGARHPLLVALHPNSARVHTVSY</sequence>
<protein>
    <submittedName>
        <fullName evidence="1">Uncharacterized protein</fullName>
    </submittedName>
</protein>
<accession>A0A2M8Q730</accession>
<dbReference type="AlphaFoldDB" id="A0A2M8Q730"/>
<reference evidence="1 2" key="1">
    <citation type="submission" date="2017-11" db="EMBL/GenBank/DDBJ databases">
        <title>Evolution of Phototrophy in the Chloroflexi Phylum Driven by Horizontal Gene Transfer.</title>
        <authorList>
            <person name="Ward L.M."/>
            <person name="Hemp J."/>
            <person name="Shih P.M."/>
            <person name="Mcglynn S.E."/>
            <person name="Fischer W."/>
        </authorList>
    </citation>
    <scope>NUCLEOTIDE SEQUENCE [LARGE SCALE GENOMIC DNA]</scope>
    <source>
        <strain evidence="1">JP3_7</strain>
    </source>
</reference>
<dbReference type="Pfam" id="PF05833">
    <property type="entry name" value="NFACT_N"/>
    <property type="match status" value="1"/>
</dbReference>